<keyword evidence="1" id="KW-1133">Transmembrane helix</keyword>
<evidence type="ECO:0000256" key="1">
    <source>
        <dbReference type="SAM" id="Phobius"/>
    </source>
</evidence>
<keyword evidence="3" id="KW-1185">Reference proteome</keyword>
<evidence type="ECO:0000313" key="2">
    <source>
        <dbReference type="EMBL" id="KFM77025.1"/>
    </source>
</evidence>
<dbReference type="AlphaFoldDB" id="A0A087UI36"/>
<name>A0A087UI36_STEMI</name>
<dbReference type="EMBL" id="KK119900">
    <property type="protein sequence ID" value="KFM77025.1"/>
    <property type="molecule type" value="Genomic_DNA"/>
</dbReference>
<reference evidence="2 3" key="1">
    <citation type="submission" date="2013-11" db="EMBL/GenBank/DDBJ databases">
        <title>Genome sequencing of Stegodyphus mimosarum.</title>
        <authorList>
            <person name="Bechsgaard J."/>
        </authorList>
    </citation>
    <scope>NUCLEOTIDE SEQUENCE [LARGE SCALE GENOMIC DNA]</scope>
</reference>
<feature type="non-terminal residue" evidence="2">
    <location>
        <position position="42"/>
    </location>
</feature>
<proteinExistence type="predicted"/>
<gene>
    <name evidence="2" type="ORF">X975_21599</name>
</gene>
<keyword evidence="1" id="KW-0812">Transmembrane</keyword>
<keyword evidence="1" id="KW-0472">Membrane</keyword>
<protein>
    <submittedName>
        <fullName evidence="2">Uncharacterized protein</fullName>
    </submittedName>
</protein>
<accession>A0A087UI36</accession>
<organism evidence="2 3">
    <name type="scientific">Stegodyphus mimosarum</name>
    <name type="common">African social velvet spider</name>
    <dbReference type="NCBI Taxonomy" id="407821"/>
    <lineage>
        <taxon>Eukaryota</taxon>
        <taxon>Metazoa</taxon>
        <taxon>Ecdysozoa</taxon>
        <taxon>Arthropoda</taxon>
        <taxon>Chelicerata</taxon>
        <taxon>Arachnida</taxon>
        <taxon>Araneae</taxon>
        <taxon>Araneomorphae</taxon>
        <taxon>Entelegynae</taxon>
        <taxon>Eresoidea</taxon>
        <taxon>Eresidae</taxon>
        <taxon>Stegodyphus</taxon>
    </lineage>
</organism>
<sequence length="42" mass="4783">MTRHSLWSHTSKLFICLGVASSFKCFVVYLKAFKRPSTTFVG</sequence>
<evidence type="ECO:0000313" key="3">
    <source>
        <dbReference type="Proteomes" id="UP000054359"/>
    </source>
</evidence>
<feature type="transmembrane region" description="Helical" evidence="1">
    <location>
        <begin position="12"/>
        <end position="30"/>
    </location>
</feature>
<dbReference type="Proteomes" id="UP000054359">
    <property type="component" value="Unassembled WGS sequence"/>
</dbReference>